<dbReference type="AlphaFoldDB" id="A0A485PS45"/>
<evidence type="ECO:0000256" key="1">
    <source>
        <dbReference type="SAM" id="MobiDB-lite"/>
    </source>
</evidence>
<accession>A0A485PS45</accession>
<feature type="compositionally biased region" description="Polar residues" evidence="1">
    <location>
        <begin position="1"/>
        <end position="10"/>
    </location>
</feature>
<organism evidence="2 3">
    <name type="scientific">Lynx pardinus</name>
    <name type="common">Iberian lynx</name>
    <name type="synonym">Felis pardina</name>
    <dbReference type="NCBI Taxonomy" id="191816"/>
    <lineage>
        <taxon>Eukaryota</taxon>
        <taxon>Metazoa</taxon>
        <taxon>Chordata</taxon>
        <taxon>Craniata</taxon>
        <taxon>Vertebrata</taxon>
        <taxon>Euteleostomi</taxon>
        <taxon>Mammalia</taxon>
        <taxon>Eutheria</taxon>
        <taxon>Laurasiatheria</taxon>
        <taxon>Carnivora</taxon>
        <taxon>Feliformia</taxon>
        <taxon>Felidae</taxon>
        <taxon>Felinae</taxon>
        <taxon>Lynx</taxon>
    </lineage>
</organism>
<sequence>MNAQEATTNMAFEESIHGKIFKKREDGRDFEDASEKDAKKHGPPKVCRRQFQKSEENSFERRPSKKTLKRKKQKSLQATLKSKLKRKTSWKENLKIALKRALRKTPRNNEQKMVLKRS</sequence>
<feature type="compositionally biased region" description="Basic residues" evidence="1">
    <location>
        <begin position="63"/>
        <end position="74"/>
    </location>
</feature>
<feature type="compositionally biased region" description="Basic residues" evidence="1">
    <location>
        <begin position="41"/>
        <end position="51"/>
    </location>
</feature>
<dbReference type="Proteomes" id="UP000386466">
    <property type="component" value="Unassembled WGS sequence"/>
</dbReference>
<feature type="region of interest" description="Disordered" evidence="1">
    <location>
        <begin position="1"/>
        <end position="87"/>
    </location>
</feature>
<feature type="compositionally biased region" description="Basic and acidic residues" evidence="1">
    <location>
        <begin position="52"/>
        <end position="62"/>
    </location>
</feature>
<keyword evidence="3" id="KW-1185">Reference proteome</keyword>
<evidence type="ECO:0000313" key="2">
    <source>
        <dbReference type="EMBL" id="VFV46839.1"/>
    </source>
</evidence>
<dbReference type="EMBL" id="CAAGRJ010039544">
    <property type="protein sequence ID" value="VFV46839.1"/>
    <property type="molecule type" value="Genomic_DNA"/>
</dbReference>
<protein>
    <submittedName>
        <fullName evidence="2">Uncharacterized protein</fullName>
    </submittedName>
</protein>
<gene>
    <name evidence="2" type="ORF">LYPA_23C004904</name>
</gene>
<proteinExistence type="predicted"/>
<feature type="compositionally biased region" description="Basic and acidic residues" evidence="1">
    <location>
        <begin position="23"/>
        <end position="40"/>
    </location>
</feature>
<name>A0A485PS45_LYNPA</name>
<evidence type="ECO:0000313" key="3">
    <source>
        <dbReference type="Proteomes" id="UP000386466"/>
    </source>
</evidence>
<reference evidence="2 3" key="1">
    <citation type="submission" date="2019-01" db="EMBL/GenBank/DDBJ databases">
        <authorList>
            <person name="Alioto T."/>
            <person name="Alioto T."/>
        </authorList>
    </citation>
    <scope>NUCLEOTIDE SEQUENCE [LARGE SCALE GENOMIC DNA]</scope>
</reference>